<accession>A0A1H3VFP4</accession>
<dbReference type="InterPro" id="IPR001279">
    <property type="entry name" value="Metallo-B-lactamas"/>
</dbReference>
<dbReference type="SUPFAM" id="SSF56281">
    <property type="entry name" value="Metallo-hydrolase/oxidoreductase"/>
    <property type="match status" value="1"/>
</dbReference>
<name>A0A1H3VFP4_9RHOB</name>
<keyword evidence="3" id="KW-1185">Reference proteome</keyword>
<dbReference type="OrthoDB" id="9781189at2"/>
<gene>
    <name evidence="2" type="ORF">SAMN05444370_10158</name>
</gene>
<dbReference type="InterPro" id="IPR036866">
    <property type="entry name" value="RibonucZ/Hydroxyglut_hydro"/>
</dbReference>
<dbReference type="Gene3D" id="3.60.15.10">
    <property type="entry name" value="Ribonuclease Z/Hydroxyacylglutathione hydrolase-like"/>
    <property type="match status" value="1"/>
</dbReference>
<dbReference type="STRING" id="89524.SAMN05444370_10158"/>
<dbReference type="Proteomes" id="UP000198703">
    <property type="component" value="Unassembled WGS sequence"/>
</dbReference>
<dbReference type="Pfam" id="PF12706">
    <property type="entry name" value="Lactamase_B_2"/>
    <property type="match status" value="1"/>
</dbReference>
<evidence type="ECO:0000313" key="2">
    <source>
        <dbReference type="EMBL" id="SDZ73605.1"/>
    </source>
</evidence>
<protein>
    <submittedName>
        <fullName evidence="2">Phosphoribosyl 1,2-cyclic phosphate phosphodiesterase</fullName>
    </submittedName>
</protein>
<dbReference type="PANTHER" id="PTHR42663:SF6">
    <property type="entry name" value="HYDROLASE C777.06C-RELATED"/>
    <property type="match status" value="1"/>
</dbReference>
<dbReference type="EMBL" id="FNQM01000001">
    <property type="protein sequence ID" value="SDZ73605.1"/>
    <property type="molecule type" value="Genomic_DNA"/>
</dbReference>
<organism evidence="2 3">
    <name type="scientific">Rubrimonas cliftonensis</name>
    <dbReference type="NCBI Taxonomy" id="89524"/>
    <lineage>
        <taxon>Bacteria</taxon>
        <taxon>Pseudomonadati</taxon>
        <taxon>Pseudomonadota</taxon>
        <taxon>Alphaproteobacteria</taxon>
        <taxon>Rhodobacterales</taxon>
        <taxon>Paracoccaceae</taxon>
        <taxon>Rubrimonas</taxon>
    </lineage>
</organism>
<dbReference type="AlphaFoldDB" id="A0A1H3VFP4"/>
<dbReference type="PANTHER" id="PTHR42663">
    <property type="entry name" value="HYDROLASE C777.06C-RELATED-RELATED"/>
    <property type="match status" value="1"/>
</dbReference>
<feature type="domain" description="Metallo-beta-lactamase" evidence="1">
    <location>
        <begin position="57"/>
        <end position="238"/>
    </location>
</feature>
<dbReference type="CDD" id="cd16279">
    <property type="entry name" value="metallo-hydrolase-like_MBL-fold"/>
    <property type="match status" value="1"/>
</dbReference>
<proteinExistence type="predicted"/>
<evidence type="ECO:0000313" key="3">
    <source>
        <dbReference type="Proteomes" id="UP000198703"/>
    </source>
</evidence>
<evidence type="ECO:0000259" key="1">
    <source>
        <dbReference type="Pfam" id="PF12706"/>
    </source>
</evidence>
<dbReference type="RefSeq" id="WP_093247499.1">
    <property type="nucleotide sequence ID" value="NZ_FNQM01000001.1"/>
</dbReference>
<sequence>MAELRVTILGCGSSGGVPRLGGRWGACDPTNPKNRRRRCSILVERFAEAAAEGAEPTRVLVDAGPDMRAQLLDAGVGRLDGVLFTHDHADHCHGLDDLRQIVFNRRAILPCWAPPASAEILLTRFGYVFESPPGSLYPPILAMNLIEGPICVDGPGGALEVLPFATPHGAIEALGFRFGPVAYLPDASAMSEAAWAAVQGLDCWIVDALRYEPHSSHSHLAQTLDWIERAAPRRAVITNMHIDLDHDRVAAETPAHVAPAHDGMTLAFAL</sequence>
<reference evidence="2 3" key="1">
    <citation type="submission" date="2016-10" db="EMBL/GenBank/DDBJ databases">
        <authorList>
            <person name="de Groot N.N."/>
        </authorList>
    </citation>
    <scope>NUCLEOTIDE SEQUENCE [LARGE SCALE GENOMIC DNA]</scope>
    <source>
        <strain evidence="2 3">DSM 15345</strain>
    </source>
</reference>